<dbReference type="Gene3D" id="3.40.190.10">
    <property type="entry name" value="Periplasmic binding protein-like II"/>
    <property type="match status" value="2"/>
</dbReference>
<dbReference type="Pfam" id="PF09084">
    <property type="entry name" value="NMT1"/>
    <property type="match status" value="1"/>
</dbReference>
<evidence type="ECO:0000256" key="1">
    <source>
        <dbReference type="SAM" id="SignalP"/>
    </source>
</evidence>
<dbReference type="InterPro" id="IPR015168">
    <property type="entry name" value="SsuA/THI5"/>
</dbReference>
<evidence type="ECO:0000313" key="3">
    <source>
        <dbReference type="EMBL" id="MCT7360486.1"/>
    </source>
</evidence>
<keyword evidence="1" id="KW-0732">Signal</keyword>
<dbReference type="Proteomes" id="UP001147830">
    <property type="component" value="Unassembled WGS sequence"/>
</dbReference>
<accession>A0A9X2WHB9</accession>
<keyword evidence="4" id="KW-1185">Reference proteome</keyword>
<feature type="signal peptide" evidence="1">
    <location>
        <begin position="1"/>
        <end position="23"/>
    </location>
</feature>
<reference evidence="3" key="2">
    <citation type="submission" date="2022-08" db="EMBL/GenBank/DDBJ databases">
        <authorList>
            <person name="Dong C."/>
        </authorList>
    </citation>
    <scope>NUCLEOTIDE SEQUENCE</scope>
    <source>
        <strain evidence="3">59MF3M-4</strain>
    </source>
</reference>
<dbReference type="AlphaFoldDB" id="A0A9X2WHB9"/>
<evidence type="ECO:0000313" key="4">
    <source>
        <dbReference type="Proteomes" id="UP001147830"/>
    </source>
</evidence>
<reference evidence="3" key="1">
    <citation type="journal article" date="2022" name="Front. Microbiol.">
        <title>Genome-based taxonomic rearrangement of Oceanobacter-related bacteria including the description of Thalassolituus hydrocarbonoclasticus sp. nov. and Thalassolituus pacificus sp. nov. and emended description of the genus Thalassolituus.</title>
        <authorList>
            <person name="Dong C."/>
            <person name="Wei L."/>
            <person name="Wang J."/>
            <person name="Lai Q."/>
            <person name="Huang Z."/>
            <person name="Shao Z."/>
        </authorList>
    </citation>
    <scope>NUCLEOTIDE SEQUENCE</scope>
    <source>
        <strain evidence="3">59MF3M-4</strain>
    </source>
</reference>
<evidence type="ECO:0000259" key="2">
    <source>
        <dbReference type="Pfam" id="PF09084"/>
    </source>
</evidence>
<protein>
    <submittedName>
        <fullName evidence="3">ABC transporter substrate-binding protein</fullName>
    </submittedName>
</protein>
<proteinExistence type="predicted"/>
<dbReference type="EMBL" id="JAOANI010000028">
    <property type="protein sequence ID" value="MCT7360486.1"/>
    <property type="molecule type" value="Genomic_DNA"/>
</dbReference>
<dbReference type="RefSeq" id="WP_260977318.1">
    <property type="nucleotide sequence ID" value="NZ_JAOANI010000028.1"/>
</dbReference>
<comment type="caution">
    <text evidence="3">The sequence shown here is derived from an EMBL/GenBank/DDBJ whole genome shotgun (WGS) entry which is preliminary data.</text>
</comment>
<gene>
    <name evidence="3" type="ORF">NYR02_15800</name>
</gene>
<organism evidence="3 4">
    <name type="scientific">Thalassolituus pacificus</name>
    <dbReference type="NCBI Taxonomy" id="2975440"/>
    <lineage>
        <taxon>Bacteria</taxon>
        <taxon>Pseudomonadati</taxon>
        <taxon>Pseudomonadota</taxon>
        <taxon>Gammaproteobacteria</taxon>
        <taxon>Oceanospirillales</taxon>
        <taxon>Oceanospirillaceae</taxon>
        <taxon>Thalassolituus</taxon>
    </lineage>
</organism>
<name>A0A9X2WHB9_9GAMM</name>
<sequence length="402" mass="44121">MLRSILLFSAAALALLFARGACSEPGLIEPESLSAISGTAVSPEFIEPEPLAARIRTPVGPVKATKPLRVPMITWGGDMTTILANGMNTRTQPGSAMAKAGLDYEFVLQDNFDKQLQDYLSGASPYLRCTIGMCNQALDLINKDPRTRPVVIYQLTWSRGGDTLVAKNGIVRVGELKGKTIAIQAYGPHVDFMTTLLTQAGLKMSDVNLKWMPDLTLSPNSPPEALKLPEIDASFMIISDAYGLTSGRRVGTGSNGSITGARMIISTMFARRIIADVYVVRADYFEKNKAEVQSFIQTLMSTSAQLQELMRDLANPEKLQLLEASADILLGDKNAQPDIENLYYDAQFVDKQGNIDFFSNPQFPHRLEVLNERVQDAFNAMGLIKTRAPMAKADWDYSLLSE</sequence>
<feature type="domain" description="SsuA/THI5-like" evidence="2">
    <location>
        <begin position="166"/>
        <end position="298"/>
    </location>
</feature>
<dbReference type="SUPFAM" id="SSF53850">
    <property type="entry name" value="Periplasmic binding protein-like II"/>
    <property type="match status" value="1"/>
</dbReference>
<feature type="chain" id="PRO_5040726776" evidence="1">
    <location>
        <begin position="24"/>
        <end position="402"/>
    </location>
</feature>